<evidence type="ECO:0000259" key="4">
    <source>
        <dbReference type="Pfam" id="PF22725"/>
    </source>
</evidence>
<evidence type="ECO:0000256" key="2">
    <source>
        <dbReference type="ARBA" id="ARBA00023002"/>
    </source>
</evidence>
<dbReference type="GO" id="GO:0000166">
    <property type="term" value="F:nucleotide binding"/>
    <property type="evidence" value="ECO:0007669"/>
    <property type="project" value="InterPro"/>
</dbReference>
<comment type="similarity">
    <text evidence="1">Belongs to the Gfo/Idh/MocA family.</text>
</comment>
<dbReference type="InterPro" id="IPR000683">
    <property type="entry name" value="Gfo/Idh/MocA-like_OxRdtase_N"/>
</dbReference>
<feature type="domain" description="Gfo/Idh/MocA-like oxidoreductase N-terminal" evidence="3">
    <location>
        <begin position="9"/>
        <end position="127"/>
    </location>
</feature>
<name>A0A1H5BFV1_STRMJ</name>
<accession>A0A1H5BFV1</accession>
<dbReference type="InterPro" id="IPR055170">
    <property type="entry name" value="GFO_IDH_MocA-like_dom"/>
</dbReference>
<organism evidence="5 6">
    <name type="scientific">Streptomyces melanosporofaciens</name>
    <dbReference type="NCBI Taxonomy" id="67327"/>
    <lineage>
        <taxon>Bacteria</taxon>
        <taxon>Bacillati</taxon>
        <taxon>Actinomycetota</taxon>
        <taxon>Actinomycetes</taxon>
        <taxon>Kitasatosporales</taxon>
        <taxon>Streptomycetaceae</taxon>
        <taxon>Streptomyces</taxon>
        <taxon>Streptomyces violaceusniger group</taxon>
    </lineage>
</organism>
<dbReference type="AlphaFoldDB" id="A0A1H5BFV1"/>
<evidence type="ECO:0000313" key="6">
    <source>
        <dbReference type="Proteomes" id="UP000198609"/>
    </source>
</evidence>
<gene>
    <name evidence="5" type="ORF">SAMN04490356_8856</name>
</gene>
<dbReference type="PANTHER" id="PTHR42840">
    <property type="entry name" value="NAD(P)-BINDING ROSSMANN-FOLD SUPERFAMILY PROTEIN-RELATED"/>
    <property type="match status" value="1"/>
</dbReference>
<dbReference type="GO" id="GO:0016491">
    <property type="term" value="F:oxidoreductase activity"/>
    <property type="evidence" value="ECO:0007669"/>
    <property type="project" value="UniProtKB-KW"/>
</dbReference>
<keyword evidence="2" id="KW-0560">Oxidoreductase</keyword>
<dbReference type="Pfam" id="PF01408">
    <property type="entry name" value="GFO_IDH_MocA"/>
    <property type="match status" value="1"/>
</dbReference>
<dbReference type="PANTHER" id="PTHR42840:SF3">
    <property type="entry name" value="BINDING ROSSMANN FOLD OXIDOREDUCTASE, PUTATIVE (AFU_ORTHOLOGUE AFUA_2G10240)-RELATED"/>
    <property type="match status" value="1"/>
</dbReference>
<dbReference type="Gene3D" id="3.30.360.10">
    <property type="entry name" value="Dihydrodipicolinate Reductase, domain 2"/>
    <property type="match status" value="1"/>
</dbReference>
<feature type="domain" description="GFO/IDH/MocA-like oxidoreductase" evidence="4">
    <location>
        <begin position="135"/>
        <end position="255"/>
    </location>
</feature>
<proteinExistence type="inferred from homology"/>
<dbReference type="Pfam" id="PF22725">
    <property type="entry name" value="GFO_IDH_MocA_C3"/>
    <property type="match status" value="1"/>
</dbReference>
<dbReference type="Gene3D" id="3.40.50.720">
    <property type="entry name" value="NAD(P)-binding Rossmann-like Domain"/>
    <property type="match status" value="1"/>
</dbReference>
<evidence type="ECO:0000256" key="1">
    <source>
        <dbReference type="ARBA" id="ARBA00010928"/>
    </source>
</evidence>
<dbReference type="SUPFAM" id="SSF51735">
    <property type="entry name" value="NAD(P)-binding Rossmann-fold domains"/>
    <property type="match status" value="1"/>
</dbReference>
<dbReference type="SUPFAM" id="SSF55347">
    <property type="entry name" value="Glyceraldehyde-3-phosphate dehydrogenase-like, C-terminal domain"/>
    <property type="match status" value="1"/>
</dbReference>
<dbReference type="RefSeq" id="WP_093469377.1">
    <property type="nucleotide sequence ID" value="NZ_FNST01000002.1"/>
</dbReference>
<protein>
    <submittedName>
        <fullName evidence="5">Myo-inositol 2-dehydrogenase / D-chiro-inositol 1-dehydrogenase</fullName>
    </submittedName>
</protein>
<keyword evidence="6" id="KW-1185">Reference proteome</keyword>
<sequence length="340" mass="35580">MTTRHPLPVGLIGAGRMGSFHAETLTRRLPGARLAAIADPAPGAAQALADRLGGATAYTEIGELLADPGIEAVVIATPARSHAGLVEAAARAGKAVYCEKPMAVTLDEADRAIAAAADAGVPLQVGFNRRYDTGFHAAHEKIRAGAIGTPQLLRSLTRDPQLADPGRIPPWTIFLETLIHDFDTLRFLNPGATPVEVFAFADALVRPDFKDRGLLDTAVVTIRFDNGALATAEANFQAVYGYDVRGEVFGSAGMLTLGDIRRSHLTAYGPDGIGAACVTYDQELFHDAYVAELADFTECVRAGRAPSVTGQDARAALSVALAAIQSVTANGPVRVGDTVA</sequence>
<dbReference type="Proteomes" id="UP000198609">
    <property type="component" value="Unassembled WGS sequence"/>
</dbReference>
<evidence type="ECO:0000313" key="5">
    <source>
        <dbReference type="EMBL" id="SED53236.1"/>
    </source>
</evidence>
<dbReference type="EMBL" id="FNST01000002">
    <property type="protein sequence ID" value="SED53236.1"/>
    <property type="molecule type" value="Genomic_DNA"/>
</dbReference>
<dbReference type="InterPro" id="IPR036291">
    <property type="entry name" value="NAD(P)-bd_dom_sf"/>
</dbReference>
<evidence type="ECO:0000259" key="3">
    <source>
        <dbReference type="Pfam" id="PF01408"/>
    </source>
</evidence>
<reference evidence="6" key="1">
    <citation type="submission" date="2016-10" db="EMBL/GenBank/DDBJ databases">
        <authorList>
            <person name="Varghese N."/>
            <person name="Submissions S."/>
        </authorList>
    </citation>
    <scope>NUCLEOTIDE SEQUENCE [LARGE SCALE GENOMIC DNA]</scope>
    <source>
        <strain evidence="6">DSM 40318</strain>
    </source>
</reference>